<dbReference type="GO" id="GO:0005975">
    <property type="term" value="P:carbohydrate metabolic process"/>
    <property type="evidence" value="ECO:0007669"/>
    <property type="project" value="InterPro"/>
</dbReference>
<evidence type="ECO:0008006" key="3">
    <source>
        <dbReference type="Google" id="ProtNLM"/>
    </source>
</evidence>
<dbReference type="KEGG" id="sfc:Spiaf_0701"/>
<evidence type="ECO:0000313" key="2">
    <source>
        <dbReference type="Proteomes" id="UP000007383"/>
    </source>
</evidence>
<dbReference type="InterPro" id="IPR008928">
    <property type="entry name" value="6-hairpin_glycosidase_sf"/>
</dbReference>
<evidence type="ECO:0000313" key="1">
    <source>
        <dbReference type="EMBL" id="AFG36801.1"/>
    </source>
</evidence>
<dbReference type="Gene3D" id="1.50.10.10">
    <property type="match status" value="1"/>
</dbReference>
<protein>
    <recommendedName>
        <fullName evidence="3">Cellobiose phosphorylase</fullName>
    </recommendedName>
</protein>
<dbReference type="HOGENOM" id="CLU_277846_0_0_12"/>
<dbReference type="Proteomes" id="UP000007383">
    <property type="component" value="Chromosome"/>
</dbReference>
<keyword evidence="2" id="KW-1185">Reference proteome</keyword>
<dbReference type="STRING" id="889378.Spiaf_0701"/>
<dbReference type="RefSeq" id="WP_014454798.1">
    <property type="nucleotide sequence ID" value="NC_017098.1"/>
</dbReference>
<organism evidence="1 2">
    <name type="scientific">Spirochaeta africana (strain ATCC 700263 / DSM 8902 / Z-7692)</name>
    <dbReference type="NCBI Taxonomy" id="889378"/>
    <lineage>
        <taxon>Bacteria</taxon>
        <taxon>Pseudomonadati</taxon>
        <taxon>Spirochaetota</taxon>
        <taxon>Spirochaetia</taxon>
        <taxon>Spirochaetales</taxon>
        <taxon>Spirochaetaceae</taxon>
        <taxon>Spirochaeta</taxon>
    </lineage>
</organism>
<name>H9UH08_SPIAZ</name>
<accession>H9UH08</accession>
<sequence>MQVFQQSDYYNHPAFSGFLPGIAGIHGTPLWVFYVNRGQAIISFGSESKDGSIAEFFSAAAAYRMVSEQGFRTFIKVIDDSSAGGNTLYEPFACQVDGGATSLQIDADEVNLTETSSELGIRVEVKYRTVPNARVGALIREVRLVNVGETPVSLEVLDGLSAVIPAGVDYGALKNNLTTAQAWMAARRTGLNSAVYQVAASLEDTANVEEVTRLNFATGYKQAGDALLPLAVVHDPDVLFPAQQALRTPNHFVTTPAAQLCEQPQIENGKLPCAFFADTLELAPGAHATYFELYGAAESAGLYQEFCAGITGPQVIQGYYDQGQQITAGITDVCDTRTANPHFDAYCRQNFLDNVLRGGFPHIEYTDSKDVYIPVYSRKHGDLERDYNWFVIPPEYYSQGWGNYRDVNQNRRCDILFVPQAGFENLWEFVSLIQTDGYNPLVVQGRSYRLVTPENLPASAGLPADIWQRMPLTAELLEGEFSPGQLYRTIEDEVPHGIDGAQVFRSVLGRSDAIVNAVHGEGFWIDHWTYNNDLLETCLAVFPEQRAELFWNQQVYPYYRNVHHVQPRTHKWQVLEDKIRQYDAVEEPEEAAETTDWVRTADGSVYLATLGEKLLGLAAIKFLTRDPFGIGMEMEAGKPGWYDALNGLPGLMGSSLPESWELLRLIRTLETAVVDVDELAVAAEIGHLYEAITGVLAMDCRSDRDLHRRWDTMAAIREEYRLQCRDGYSGKRTTLDREDLQALLRAMEQDVYAGLQRGRERNNGVYPTYLTSIPRDAAAVAAFTRSGKGAGELDFQLRPLPLFLEGLVRALAIENDPAERAAIHASVMGSPLYDRKLGMLRVNESLDKESHEIGRARAFTPGWLENGSIWMHMEYKYLLALLRAGLYREFWQLAKTALVPFMDPEVYGRSTLENSSFIVSSMHPDASLHGRGFVARLSGSTAEFISMWAIIFFGQEPFRLQDGQLQLHFDPCIPAELFDSRGEAACSFLHGTRVVYRNPSGCDVIPGGDFVPGSIQVKQRDTGTVHRCTGAIPSPYAAMVREGKIERIEVELIRKGKTNEGL</sequence>
<reference evidence="2" key="1">
    <citation type="journal article" date="2013" name="Stand. Genomic Sci.">
        <title>Complete genome sequence of the halophilic bacterium Spirochaeta africana type strain (Z-7692(T)) from the alkaline Lake Magadi in the East African Rift.</title>
        <authorList>
            <person name="Liolos K."/>
            <person name="Abt B."/>
            <person name="Scheuner C."/>
            <person name="Teshima H."/>
            <person name="Held B."/>
            <person name="Lapidus A."/>
            <person name="Nolan M."/>
            <person name="Lucas S."/>
            <person name="Deshpande S."/>
            <person name="Cheng J.F."/>
            <person name="Tapia R."/>
            <person name="Goodwin L.A."/>
            <person name="Pitluck S."/>
            <person name="Pagani I."/>
            <person name="Ivanova N."/>
            <person name="Mavromatis K."/>
            <person name="Mikhailova N."/>
            <person name="Huntemann M."/>
            <person name="Pati A."/>
            <person name="Chen A."/>
            <person name="Palaniappan K."/>
            <person name="Land M."/>
            <person name="Rohde M."/>
            <person name="Tindall B.J."/>
            <person name="Detter J.C."/>
            <person name="Goker M."/>
            <person name="Bristow J."/>
            <person name="Eisen J.A."/>
            <person name="Markowitz V."/>
            <person name="Hugenholtz P."/>
            <person name="Woyke T."/>
            <person name="Klenk H.P."/>
            <person name="Kyrpides N.C."/>
        </authorList>
    </citation>
    <scope>NUCLEOTIDE SEQUENCE</scope>
    <source>
        <strain evidence="2">ATCC 700263 / DSM 8902 / Z-7692</strain>
    </source>
</reference>
<proteinExistence type="predicted"/>
<gene>
    <name evidence="1" type="ordered locus">Spiaf_0701</name>
</gene>
<dbReference type="SUPFAM" id="SSF48208">
    <property type="entry name" value="Six-hairpin glycosidases"/>
    <property type="match status" value="1"/>
</dbReference>
<dbReference type="InterPro" id="IPR012341">
    <property type="entry name" value="6hp_glycosidase-like_sf"/>
</dbReference>
<dbReference type="EMBL" id="CP003282">
    <property type="protein sequence ID" value="AFG36801.1"/>
    <property type="molecule type" value="Genomic_DNA"/>
</dbReference>
<dbReference type="OrthoDB" id="38684at2"/>
<dbReference type="AlphaFoldDB" id="H9UH08"/>
<dbReference type="PATRIC" id="fig|889378.3.peg.711"/>
<dbReference type="eggNOG" id="COG3459">
    <property type="taxonomic scope" value="Bacteria"/>
</dbReference>